<dbReference type="Pfam" id="PF20142">
    <property type="entry name" value="Scaffold"/>
    <property type="match status" value="1"/>
</dbReference>
<feature type="domain" description="L,D-TPase catalytic" evidence="8">
    <location>
        <begin position="265"/>
        <end position="442"/>
    </location>
</feature>
<evidence type="ECO:0000256" key="4">
    <source>
        <dbReference type="ARBA" id="ARBA00022960"/>
    </source>
</evidence>
<dbReference type="Pfam" id="PF03734">
    <property type="entry name" value="YkuD"/>
    <property type="match status" value="1"/>
</dbReference>
<evidence type="ECO:0000256" key="5">
    <source>
        <dbReference type="ARBA" id="ARBA00022984"/>
    </source>
</evidence>
<dbReference type="InterPro" id="IPR045380">
    <property type="entry name" value="LD_TPept_scaffold_dom"/>
</dbReference>
<accession>A0ABW3I726</accession>
<dbReference type="EMBL" id="JBHTJN010000004">
    <property type="protein sequence ID" value="MFD0965508.1"/>
    <property type="molecule type" value="Genomic_DNA"/>
</dbReference>
<comment type="caution">
    <text evidence="9">The sequence shown here is derived from an EMBL/GenBank/DDBJ whole genome shotgun (WGS) entry which is preliminary data.</text>
</comment>
<gene>
    <name evidence="9" type="ORF">ACFQ02_01325</name>
</gene>
<feature type="active site" description="Nucleophile" evidence="7">
    <location>
        <position position="414"/>
    </location>
</feature>
<keyword evidence="3" id="KW-0808">Transferase</keyword>
<dbReference type="RefSeq" id="WP_380818320.1">
    <property type="nucleotide sequence ID" value="NZ_JBHTJN010000004.1"/>
</dbReference>
<protein>
    <submittedName>
        <fullName evidence="9">L,D-transpeptidase family protein</fullName>
    </submittedName>
</protein>
<keyword evidence="10" id="KW-1185">Reference proteome</keyword>
<dbReference type="Gene3D" id="2.40.440.10">
    <property type="entry name" value="L,D-transpeptidase catalytic domain-like"/>
    <property type="match status" value="1"/>
</dbReference>
<evidence type="ECO:0000313" key="9">
    <source>
        <dbReference type="EMBL" id="MFD0965508.1"/>
    </source>
</evidence>
<dbReference type="SUPFAM" id="SSF141523">
    <property type="entry name" value="L,D-transpeptidase catalytic domain-like"/>
    <property type="match status" value="1"/>
</dbReference>
<keyword evidence="4 7" id="KW-0133">Cell shape</keyword>
<comment type="similarity">
    <text evidence="2">Belongs to the YkuD family.</text>
</comment>
<evidence type="ECO:0000256" key="2">
    <source>
        <dbReference type="ARBA" id="ARBA00005992"/>
    </source>
</evidence>
<dbReference type="Proteomes" id="UP001596996">
    <property type="component" value="Unassembled WGS sequence"/>
</dbReference>
<feature type="active site" description="Proton donor/acceptor" evidence="7">
    <location>
        <position position="395"/>
    </location>
</feature>
<dbReference type="InterPro" id="IPR038063">
    <property type="entry name" value="Transpep_catalytic_dom"/>
</dbReference>
<dbReference type="CDD" id="cd16913">
    <property type="entry name" value="YkuD_like"/>
    <property type="match status" value="1"/>
</dbReference>
<comment type="pathway">
    <text evidence="1 7">Cell wall biogenesis; peptidoglycan biosynthesis.</text>
</comment>
<proteinExistence type="inferred from homology"/>
<evidence type="ECO:0000256" key="1">
    <source>
        <dbReference type="ARBA" id="ARBA00004752"/>
    </source>
</evidence>
<evidence type="ECO:0000259" key="8">
    <source>
        <dbReference type="PROSITE" id="PS52029"/>
    </source>
</evidence>
<dbReference type="PROSITE" id="PS52029">
    <property type="entry name" value="LD_TPASE"/>
    <property type="match status" value="1"/>
</dbReference>
<dbReference type="InterPro" id="IPR005490">
    <property type="entry name" value="LD_TPept_cat_dom"/>
</dbReference>
<sequence>MLKIISSKLAMIVLLVYFTGISVAIADQNMVQSNLPTMIENEITLTDQQLNLEQKIIDEQLAVEYREKEQQLVEELQRQAEQRLSEIVGDESLQFKSIVATIYAQRDYLLLWENPKFKSIFLRQYAALVASGINKKFSKILAEIDRTSENGGLLHDILLTDAFLEYVYYVDNVAKFAQKWLYFPNTYKMGSPSQHYIDDWLTAVKNNNILFFIDSLSAKNLLHEQTIQQLEKLISTEQINKATLNQIYKLAINAQRLRIIPAFNNGIFVNIPSYRLQYYRDGQLVLDSKVIVGRKERKTPVMYSKLSNVVVNPPWIPTARLINEDIVPKIKRDPDYVARHGYSILDNRGAVVDPYLIDWENIGAKFPYRIKQAPGDSALGSYKFNMPSSDAIYLHDTPNRSLFNKKNRALSSGCIRIEKSDQLATILLKEAGWSEEKKRRVLDSKKTASAMIQSDNPVYLYYVTAWADEGQIHSLPDIYGYDIMPNFNDINWAVVKKYLVDH</sequence>
<dbReference type="PANTHER" id="PTHR41533:SF1">
    <property type="entry name" value="L,D-TRANSPEPTIDASE YCBB-RELATED"/>
    <property type="match status" value="1"/>
</dbReference>
<keyword evidence="5 7" id="KW-0573">Peptidoglycan synthesis</keyword>
<name>A0ABW3I726_9PAST</name>
<reference evidence="10" key="1">
    <citation type="journal article" date="2019" name="Int. J. Syst. Evol. Microbiol.">
        <title>The Global Catalogue of Microorganisms (GCM) 10K type strain sequencing project: providing services to taxonomists for standard genome sequencing and annotation.</title>
        <authorList>
            <consortium name="The Broad Institute Genomics Platform"/>
            <consortium name="The Broad Institute Genome Sequencing Center for Infectious Disease"/>
            <person name="Wu L."/>
            <person name="Ma J."/>
        </authorList>
    </citation>
    <scope>NUCLEOTIDE SEQUENCE [LARGE SCALE GENOMIC DNA]</scope>
    <source>
        <strain evidence="10">CCUG 61707</strain>
    </source>
</reference>
<evidence type="ECO:0000256" key="7">
    <source>
        <dbReference type="PROSITE-ProRule" id="PRU01373"/>
    </source>
</evidence>
<evidence type="ECO:0000313" key="10">
    <source>
        <dbReference type="Proteomes" id="UP001596996"/>
    </source>
</evidence>
<evidence type="ECO:0000256" key="6">
    <source>
        <dbReference type="ARBA" id="ARBA00023316"/>
    </source>
</evidence>
<keyword evidence="6 7" id="KW-0961">Cell wall biogenesis/degradation</keyword>
<dbReference type="PANTHER" id="PTHR41533">
    <property type="entry name" value="L,D-TRANSPEPTIDASE HI_1667-RELATED"/>
    <property type="match status" value="1"/>
</dbReference>
<dbReference type="InterPro" id="IPR052905">
    <property type="entry name" value="LD-transpeptidase_YkuD-like"/>
</dbReference>
<organism evidence="9 10">
    <name type="scientific">Seminibacterium arietis</name>
    <dbReference type="NCBI Taxonomy" id="1173502"/>
    <lineage>
        <taxon>Bacteria</taxon>
        <taxon>Pseudomonadati</taxon>
        <taxon>Pseudomonadota</taxon>
        <taxon>Gammaproteobacteria</taxon>
        <taxon>Pasteurellales</taxon>
        <taxon>Pasteurellaceae</taxon>
        <taxon>Seminibacterium</taxon>
    </lineage>
</organism>
<evidence type="ECO:0000256" key="3">
    <source>
        <dbReference type="ARBA" id="ARBA00022679"/>
    </source>
</evidence>